<feature type="compositionally biased region" description="Polar residues" evidence="1">
    <location>
        <begin position="726"/>
        <end position="740"/>
    </location>
</feature>
<feature type="compositionally biased region" description="Low complexity" evidence="1">
    <location>
        <begin position="267"/>
        <end position="279"/>
    </location>
</feature>
<name>A0A4Z2DIH4_SCHJA</name>
<proteinExistence type="predicted"/>
<feature type="compositionally biased region" description="Basic and acidic residues" evidence="1">
    <location>
        <begin position="246"/>
        <end position="264"/>
    </location>
</feature>
<gene>
    <name evidence="2" type="ORF">EWB00_000629</name>
</gene>
<keyword evidence="3" id="KW-1185">Reference proteome</keyword>
<evidence type="ECO:0000313" key="3">
    <source>
        <dbReference type="Proteomes" id="UP000311919"/>
    </source>
</evidence>
<evidence type="ECO:0000256" key="1">
    <source>
        <dbReference type="SAM" id="MobiDB-lite"/>
    </source>
</evidence>
<sequence>MRSVFTKKSKMKFNSKTKFESTTENELMLKLDEKNSTDEQNDNLQNKLIVKNKVIKNNSMDKKKLNVNNKSSSSSLSSSVVTVASQSSSTNVLIRRGLGVSVTFESTLPTQIWQASPSPSPPLSEQITCDTNNQISKNPTSYSLNSQNSELSNVKIRMNHKSRHGSLNDIHELDDSSDEMNPSRLSYPSLSSCTSSDETTTSQERLSHHLSSSTSDSSSSLDLNILPSNGTHSVKKNDKKHHKAKKDGETDRYSNRKVINEKRRQYTSQSLSSSSTSTSSEEEDLEAYGWDEKTISALTNRSKSNTKCHVTPSKVKSELCSKNANEYSTSPKKAPPGQKFDLRWKPDTRLSKLKLSSPVRICNQFHVDAPIIYPQTCIVPRRLNSVMQFNYPKTKSLAQQPYTLPTNSFVQNSSLADTELLAVVNIDFRPSAEWKERYKLLGVRQGEYVCVLNQSLLSSTSTNSVDGRTKIAHAQHKAMFPLTENNFWLYVRRWCVDHLIATGTPGYIPRQTCRVLSNCEITSLRCASRKGKSSWNESSNKHILPKDFQMNNIPIHKHLTMQTHSEFRSSQPTKNKDLTSTNSPSDATHSNKVTGMFSTQLDKRNAVFSLQNITSDTSQNFLPPPPPGFGSGGSIGSETEDKDSGRGPSSGSEWGSGRGGSSNITLDRSVVEHTSSEMGLNYHGSQSERRSRNVKSAEESQLGWYAPTGLEWPNQNFHPGEESLSRDSAFQSPNTDNLTLSPHMREASQSNVNQSLITQQAYPPSAVTLTTITGSTPVLEMRHNGTPTLCAREIPTVSTANALDSLATSTSTCATIVDVKEAQDECTNNTKTGSTMKFRVPTPDPSYWEPYKTVIHVNETSLEKFTLV</sequence>
<feature type="compositionally biased region" description="Low complexity" evidence="1">
    <location>
        <begin position="209"/>
        <end position="223"/>
    </location>
</feature>
<protein>
    <submittedName>
        <fullName evidence="2">Uncharacterized protein</fullName>
    </submittedName>
</protein>
<feature type="compositionally biased region" description="Basic residues" evidence="1">
    <location>
        <begin position="233"/>
        <end position="245"/>
    </location>
</feature>
<dbReference type="Proteomes" id="UP000311919">
    <property type="component" value="Unassembled WGS sequence"/>
</dbReference>
<dbReference type="EMBL" id="SKCS01000124">
    <property type="protein sequence ID" value="TNN16197.1"/>
    <property type="molecule type" value="Genomic_DNA"/>
</dbReference>
<feature type="region of interest" description="Disordered" evidence="1">
    <location>
        <begin position="676"/>
        <end position="752"/>
    </location>
</feature>
<accession>A0A4Z2DIH4</accession>
<feature type="compositionally biased region" description="Low complexity" evidence="1">
    <location>
        <begin position="182"/>
        <end position="202"/>
    </location>
</feature>
<dbReference type="OrthoDB" id="6256217at2759"/>
<feature type="region of interest" description="Disordered" evidence="1">
    <location>
        <begin position="159"/>
        <end position="286"/>
    </location>
</feature>
<feature type="region of interest" description="Disordered" evidence="1">
    <location>
        <begin position="562"/>
        <end position="592"/>
    </location>
</feature>
<feature type="region of interest" description="Disordered" evidence="1">
    <location>
        <begin position="615"/>
        <end position="664"/>
    </location>
</feature>
<feature type="compositionally biased region" description="Basic and acidic residues" evidence="1">
    <location>
        <begin position="686"/>
        <end position="698"/>
    </location>
</feature>
<organism evidence="2 3">
    <name type="scientific">Schistosoma japonicum</name>
    <name type="common">Blood fluke</name>
    <dbReference type="NCBI Taxonomy" id="6182"/>
    <lineage>
        <taxon>Eukaryota</taxon>
        <taxon>Metazoa</taxon>
        <taxon>Spiralia</taxon>
        <taxon>Lophotrochozoa</taxon>
        <taxon>Platyhelminthes</taxon>
        <taxon>Trematoda</taxon>
        <taxon>Digenea</taxon>
        <taxon>Strigeidida</taxon>
        <taxon>Schistosomatoidea</taxon>
        <taxon>Schistosomatidae</taxon>
        <taxon>Schistosoma</taxon>
    </lineage>
</organism>
<comment type="caution">
    <text evidence="2">The sequence shown here is derived from an EMBL/GenBank/DDBJ whole genome shotgun (WGS) entry which is preliminary data.</text>
</comment>
<evidence type="ECO:0000313" key="2">
    <source>
        <dbReference type="EMBL" id="TNN16197.1"/>
    </source>
</evidence>
<reference evidence="2 3" key="1">
    <citation type="submission" date="2019-03" db="EMBL/GenBank/DDBJ databases">
        <title>An improved genome assembly of the fluke Schistosoma japonicum.</title>
        <authorList>
            <person name="Hu W."/>
            <person name="Luo F."/>
            <person name="Yin M."/>
            <person name="Mo X."/>
            <person name="Sun C."/>
            <person name="Wu Q."/>
            <person name="Zhu B."/>
            <person name="Xiang M."/>
            <person name="Wang J."/>
            <person name="Wang Y."/>
            <person name="Zhang T."/>
            <person name="Xu B."/>
            <person name="Zheng H."/>
            <person name="Feng Z."/>
        </authorList>
    </citation>
    <scope>NUCLEOTIDE SEQUENCE [LARGE SCALE GENOMIC DNA]</scope>
    <source>
        <strain evidence="2">HuSjv2</strain>
        <tissue evidence="2">Worms</tissue>
    </source>
</reference>
<dbReference type="AlphaFoldDB" id="A0A4Z2DIH4"/>